<dbReference type="CDD" id="cd07731">
    <property type="entry name" value="ComA-like_MBL-fold"/>
    <property type="match status" value="1"/>
</dbReference>
<feature type="transmembrane region" description="Helical" evidence="6">
    <location>
        <begin position="30"/>
        <end position="48"/>
    </location>
</feature>
<dbReference type="NCBIfam" id="TIGR00360">
    <property type="entry name" value="ComEC_N-term"/>
    <property type="match status" value="1"/>
</dbReference>
<name>A0A5Q0TDA1_9VIBR</name>
<proteinExistence type="predicted"/>
<dbReference type="InterPro" id="IPR035681">
    <property type="entry name" value="ComA-like_MBL"/>
</dbReference>
<keyword evidence="9" id="KW-1185">Reference proteome</keyword>
<feature type="transmembrane region" description="Helical" evidence="6">
    <location>
        <begin position="281"/>
        <end position="300"/>
    </location>
</feature>
<keyword evidence="2" id="KW-1003">Cell membrane</keyword>
<keyword evidence="5 6" id="KW-0472">Membrane</keyword>
<dbReference type="Gene3D" id="3.60.15.10">
    <property type="entry name" value="Ribonuclease Z/Hydroxyacylglutathione hydrolase-like"/>
    <property type="match status" value="1"/>
</dbReference>
<dbReference type="GO" id="GO:0030420">
    <property type="term" value="P:establishment of competence for transformation"/>
    <property type="evidence" value="ECO:0007669"/>
    <property type="project" value="InterPro"/>
</dbReference>
<dbReference type="SUPFAM" id="SSF56281">
    <property type="entry name" value="Metallo-hydrolase/oxidoreductase"/>
    <property type="match status" value="1"/>
</dbReference>
<evidence type="ECO:0000259" key="7">
    <source>
        <dbReference type="SMART" id="SM00849"/>
    </source>
</evidence>
<evidence type="ECO:0000256" key="5">
    <source>
        <dbReference type="ARBA" id="ARBA00023136"/>
    </source>
</evidence>
<dbReference type="Proteomes" id="UP000348942">
    <property type="component" value="Chromosome 1"/>
</dbReference>
<dbReference type="RefSeq" id="WP_153447262.1">
    <property type="nucleotide sequence ID" value="NZ_CP045699.1"/>
</dbReference>
<comment type="subcellular location">
    <subcellularLocation>
        <location evidence="1">Cell membrane</location>
        <topology evidence="1">Multi-pass membrane protein</topology>
    </subcellularLocation>
</comment>
<dbReference type="Pfam" id="PF13567">
    <property type="entry name" value="DUF4131"/>
    <property type="match status" value="1"/>
</dbReference>
<reference evidence="8 9" key="1">
    <citation type="submission" date="2019-10" db="EMBL/GenBank/DDBJ databases">
        <title>Vibrio sp. nov., isolated from Coralline algae surface.</title>
        <authorList>
            <person name="Geng Y."/>
            <person name="Zhang X."/>
        </authorList>
    </citation>
    <scope>NUCLEOTIDE SEQUENCE [LARGE SCALE GENOMIC DNA]</scope>
    <source>
        <strain evidence="8 9">SM1977</strain>
    </source>
</reference>
<dbReference type="InterPro" id="IPR052159">
    <property type="entry name" value="Competence_DNA_uptake"/>
</dbReference>
<dbReference type="Pfam" id="PF03772">
    <property type="entry name" value="Competence"/>
    <property type="match status" value="1"/>
</dbReference>
<feature type="transmembrane region" description="Helical" evidence="6">
    <location>
        <begin position="54"/>
        <end position="76"/>
    </location>
</feature>
<dbReference type="EMBL" id="CP045699">
    <property type="protein sequence ID" value="QGA65113.1"/>
    <property type="molecule type" value="Genomic_DNA"/>
</dbReference>
<keyword evidence="4 6" id="KW-1133">Transmembrane helix</keyword>
<dbReference type="SMART" id="SM00849">
    <property type="entry name" value="Lactamase_B"/>
    <property type="match status" value="1"/>
</dbReference>
<dbReference type="InterPro" id="IPR025405">
    <property type="entry name" value="DUF4131"/>
</dbReference>
<dbReference type="PANTHER" id="PTHR30619:SF1">
    <property type="entry name" value="RECOMBINATION PROTEIN 2"/>
    <property type="match status" value="1"/>
</dbReference>
<evidence type="ECO:0000256" key="1">
    <source>
        <dbReference type="ARBA" id="ARBA00004651"/>
    </source>
</evidence>
<dbReference type="InterPro" id="IPR036866">
    <property type="entry name" value="RibonucZ/Hydroxyglut_hydro"/>
</dbReference>
<sequence length="780" mass="88989">MAHINRNWNWLCFILTVASGALWPWMPTGFWLVPIVFLFIIISLVHSFKWGRGIILGCLIVVLQANYFSLMTHTLFQSGENISIKGQITDFFKPQEHGGRLILRVEQINQQQLAWWSSPKINVFLPQTPTSLMINSSPQLGEQWQFKLKVKPIIGRLNQAGFDSEQYYVANGWHAKAVVDASHAENKRLKDSGLLRNTLHKRVKSMITDLASQPYLLALSFGDRSLMSTQDWQWLRDSGLSHLMAISGLHIGLAFFIGWWLGKRVMSIMLMLSRFDRLAAVIPYLFAICCAGSYAYLAGFSLPTERAFIFGLCFLLRHFLHAHWSLWQVLLYSLAIILIIQPFAVLLASFWLSFSAVIVIYLCSWFWLKAQSTRYVWAVKMINIALLQCGLFIGLMAITIFIFGGFSWVSPMVNIVIIPWVSLCTVPLIFMALVMSALVEVGVPLQWGTSLWQWADWSLSWVIMVMQWVQGSWLLVSELWAYGALILMMSLLMSHYCGWYRSAVVFMVLFVAAYFGTRPAPKWQVEILDVGQGLAILIGQQDKWLLYDTGNKWQGGSMAQSVILPILRQQGISQLDGFIVSHFDSDHAGGRDIIEQQLQPKWQRSSQQLTGYLPCVAGEVWQWKDLTFNAIWPPRLVNRAYNPHSCVIQITDGQYSVLLTGDIDAIAEMIMARKHYPWHSKLKSDVMIVPHHGSKTSSTASFVQQVNPEIAIASLARNNQWGLPNALVKQQYQKLAAKWLDTGEQGQISLRFNANNWSVRSLRQQQYSPWYRQIVRKGLE</sequence>
<keyword evidence="3 6" id="KW-0812">Transmembrane</keyword>
<dbReference type="InterPro" id="IPR001279">
    <property type="entry name" value="Metallo-B-lactamas"/>
</dbReference>
<feature type="transmembrane region" description="Helical" evidence="6">
    <location>
        <begin position="475"/>
        <end position="492"/>
    </location>
</feature>
<evidence type="ECO:0000256" key="6">
    <source>
        <dbReference type="SAM" id="Phobius"/>
    </source>
</evidence>
<evidence type="ECO:0000313" key="9">
    <source>
        <dbReference type="Proteomes" id="UP000348942"/>
    </source>
</evidence>
<feature type="transmembrane region" description="Helical" evidence="6">
    <location>
        <begin position="384"/>
        <end position="409"/>
    </location>
</feature>
<dbReference type="GO" id="GO:0005886">
    <property type="term" value="C:plasma membrane"/>
    <property type="evidence" value="ECO:0007669"/>
    <property type="project" value="UniProtKB-SubCell"/>
</dbReference>
<dbReference type="InterPro" id="IPR004797">
    <property type="entry name" value="Competence_ComEC/Rec2"/>
</dbReference>
<dbReference type="AlphaFoldDB" id="A0A5Q0TDA1"/>
<feature type="transmembrane region" description="Helical" evidence="6">
    <location>
        <begin position="330"/>
        <end position="363"/>
    </location>
</feature>
<gene>
    <name evidence="8" type="ORF">GFB47_06590</name>
</gene>
<dbReference type="PANTHER" id="PTHR30619">
    <property type="entry name" value="DNA INTERNALIZATION/COMPETENCE PROTEIN COMEC/REC2"/>
    <property type="match status" value="1"/>
</dbReference>
<dbReference type="InterPro" id="IPR004477">
    <property type="entry name" value="ComEC_N"/>
</dbReference>
<evidence type="ECO:0000256" key="3">
    <source>
        <dbReference type="ARBA" id="ARBA00022692"/>
    </source>
</evidence>
<dbReference type="Pfam" id="PF00753">
    <property type="entry name" value="Lactamase_B"/>
    <property type="match status" value="1"/>
</dbReference>
<feature type="transmembrane region" description="Helical" evidence="6">
    <location>
        <begin position="243"/>
        <end position="261"/>
    </location>
</feature>
<evidence type="ECO:0000256" key="2">
    <source>
        <dbReference type="ARBA" id="ARBA00022475"/>
    </source>
</evidence>
<accession>A0A5Q0TDA1</accession>
<evidence type="ECO:0000256" key="4">
    <source>
        <dbReference type="ARBA" id="ARBA00022989"/>
    </source>
</evidence>
<organism evidence="8 9">
    <name type="scientific">Vibrio algicola</name>
    <dbReference type="NCBI Taxonomy" id="2662262"/>
    <lineage>
        <taxon>Bacteria</taxon>
        <taxon>Pseudomonadati</taxon>
        <taxon>Pseudomonadota</taxon>
        <taxon>Gammaproteobacteria</taxon>
        <taxon>Vibrionales</taxon>
        <taxon>Vibrionaceae</taxon>
        <taxon>Vibrio</taxon>
    </lineage>
</organism>
<dbReference type="NCBIfam" id="TIGR00361">
    <property type="entry name" value="ComEC_Rec2"/>
    <property type="match status" value="1"/>
</dbReference>
<feature type="domain" description="Metallo-beta-lactamase" evidence="7">
    <location>
        <begin position="532"/>
        <end position="717"/>
    </location>
</feature>
<feature type="transmembrane region" description="Helical" evidence="6">
    <location>
        <begin position="6"/>
        <end position="23"/>
    </location>
</feature>
<feature type="transmembrane region" description="Helical" evidence="6">
    <location>
        <begin position="499"/>
        <end position="517"/>
    </location>
</feature>
<evidence type="ECO:0000313" key="8">
    <source>
        <dbReference type="EMBL" id="QGA65113.1"/>
    </source>
</evidence>
<feature type="transmembrane region" description="Helical" evidence="6">
    <location>
        <begin position="415"/>
        <end position="439"/>
    </location>
</feature>
<protein>
    <submittedName>
        <fullName evidence="8">DNA internalization-related competence protein ComEC/Rec2</fullName>
    </submittedName>
</protein>